<dbReference type="SUPFAM" id="SSF55073">
    <property type="entry name" value="Nucleotide cyclase"/>
    <property type="match status" value="1"/>
</dbReference>
<evidence type="ECO:0000313" key="7">
    <source>
        <dbReference type="Proteomes" id="UP000092952"/>
    </source>
</evidence>
<dbReference type="Pfam" id="PF00990">
    <property type="entry name" value="GGDEF"/>
    <property type="match status" value="1"/>
</dbReference>
<dbReference type="STRING" id="1810504.PG2T_07320"/>
<dbReference type="Proteomes" id="UP000092952">
    <property type="component" value="Chromosome"/>
</dbReference>
<feature type="domain" description="GGDEF" evidence="5">
    <location>
        <begin position="263"/>
        <end position="400"/>
    </location>
</feature>
<evidence type="ECO:0000259" key="5">
    <source>
        <dbReference type="PROSITE" id="PS50887"/>
    </source>
</evidence>
<evidence type="ECO:0000256" key="1">
    <source>
        <dbReference type="ARBA" id="ARBA00001946"/>
    </source>
</evidence>
<keyword evidence="4" id="KW-0812">Transmembrane</keyword>
<dbReference type="InterPro" id="IPR000160">
    <property type="entry name" value="GGDEF_dom"/>
</dbReference>
<proteinExistence type="predicted"/>
<feature type="transmembrane region" description="Helical" evidence="4">
    <location>
        <begin position="120"/>
        <end position="140"/>
    </location>
</feature>
<feature type="transmembrane region" description="Helical" evidence="4">
    <location>
        <begin position="146"/>
        <end position="165"/>
    </location>
</feature>
<dbReference type="SMART" id="SM00267">
    <property type="entry name" value="GGDEF"/>
    <property type="match status" value="1"/>
</dbReference>
<accession>A0A1B1YT89</accession>
<dbReference type="PROSITE" id="PS50887">
    <property type="entry name" value="GGDEF"/>
    <property type="match status" value="1"/>
</dbReference>
<evidence type="ECO:0000256" key="4">
    <source>
        <dbReference type="SAM" id="Phobius"/>
    </source>
</evidence>
<dbReference type="EC" id="2.7.7.65" evidence="2"/>
<dbReference type="CDD" id="cd01949">
    <property type="entry name" value="GGDEF"/>
    <property type="match status" value="1"/>
</dbReference>
<keyword evidence="7" id="KW-1185">Reference proteome</keyword>
<dbReference type="GO" id="GO:0043709">
    <property type="term" value="P:cell adhesion involved in single-species biofilm formation"/>
    <property type="evidence" value="ECO:0007669"/>
    <property type="project" value="TreeGrafter"/>
</dbReference>
<keyword evidence="4" id="KW-0472">Membrane</keyword>
<organism evidence="6 7">
    <name type="scientific">Immundisolibacter cernigliae</name>
    <dbReference type="NCBI Taxonomy" id="1810504"/>
    <lineage>
        <taxon>Bacteria</taxon>
        <taxon>Pseudomonadati</taxon>
        <taxon>Pseudomonadota</taxon>
        <taxon>Gammaproteobacteria</taxon>
        <taxon>Immundisolibacterales</taxon>
        <taxon>Immundisolibacteraceae</taxon>
        <taxon>Immundisolibacter</taxon>
    </lineage>
</organism>
<evidence type="ECO:0000313" key="6">
    <source>
        <dbReference type="EMBL" id="ANX04011.1"/>
    </source>
</evidence>
<feature type="transmembrane region" description="Helical" evidence="4">
    <location>
        <begin position="172"/>
        <end position="190"/>
    </location>
</feature>
<evidence type="ECO:0000256" key="3">
    <source>
        <dbReference type="ARBA" id="ARBA00034247"/>
    </source>
</evidence>
<dbReference type="InParanoid" id="A0A1B1YT89"/>
<dbReference type="AlphaFoldDB" id="A0A1B1YT89"/>
<keyword evidence="4" id="KW-1133">Transmembrane helix</keyword>
<comment type="catalytic activity">
    <reaction evidence="3">
        <text>2 GTP = 3',3'-c-di-GMP + 2 diphosphate</text>
        <dbReference type="Rhea" id="RHEA:24898"/>
        <dbReference type="ChEBI" id="CHEBI:33019"/>
        <dbReference type="ChEBI" id="CHEBI:37565"/>
        <dbReference type="ChEBI" id="CHEBI:58805"/>
        <dbReference type="EC" id="2.7.7.65"/>
    </reaction>
</comment>
<gene>
    <name evidence="6" type="ORF">PG2T_07320</name>
</gene>
<dbReference type="GO" id="GO:0005886">
    <property type="term" value="C:plasma membrane"/>
    <property type="evidence" value="ECO:0007669"/>
    <property type="project" value="TreeGrafter"/>
</dbReference>
<feature type="transmembrane region" description="Helical" evidence="4">
    <location>
        <begin position="82"/>
        <end position="99"/>
    </location>
</feature>
<dbReference type="InterPro" id="IPR043128">
    <property type="entry name" value="Rev_trsase/Diguanyl_cyclase"/>
</dbReference>
<dbReference type="KEGG" id="gbi:PG2T_07320"/>
<dbReference type="GO" id="GO:0052621">
    <property type="term" value="F:diguanylate cyclase activity"/>
    <property type="evidence" value="ECO:0007669"/>
    <property type="project" value="UniProtKB-EC"/>
</dbReference>
<dbReference type="FunFam" id="3.30.70.270:FF:000001">
    <property type="entry name" value="Diguanylate cyclase domain protein"/>
    <property type="match status" value="1"/>
</dbReference>
<feature type="transmembrane region" description="Helical" evidence="4">
    <location>
        <begin position="55"/>
        <end position="76"/>
    </location>
</feature>
<protein>
    <recommendedName>
        <fullName evidence="2">diguanylate cyclase</fullName>
        <ecNumber evidence="2">2.7.7.65</ecNumber>
    </recommendedName>
</protein>
<evidence type="ECO:0000256" key="2">
    <source>
        <dbReference type="ARBA" id="ARBA00012528"/>
    </source>
</evidence>
<dbReference type="PANTHER" id="PTHR45138:SF9">
    <property type="entry name" value="DIGUANYLATE CYCLASE DGCM-RELATED"/>
    <property type="match status" value="1"/>
</dbReference>
<dbReference type="InterPro" id="IPR029787">
    <property type="entry name" value="Nucleotide_cyclase"/>
</dbReference>
<dbReference type="InterPro" id="IPR050469">
    <property type="entry name" value="Diguanylate_Cyclase"/>
</dbReference>
<dbReference type="GO" id="GO:1902201">
    <property type="term" value="P:negative regulation of bacterial-type flagellum-dependent cell motility"/>
    <property type="evidence" value="ECO:0007669"/>
    <property type="project" value="TreeGrafter"/>
</dbReference>
<name>A0A1B1YT89_9GAMM</name>
<dbReference type="FunCoup" id="A0A1B1YT89">
    <property type="interactions" value="37"/>
</dbReference>
<comment type="cofactor">
    <cofactor evidence="1">
        <name>Mg(2+)</name>
        <dbReference type="ChEBI" id="CHEBI:18420"/>
    </cofactor>
</comment>
<reference evidence="7" key="1">
    <citation type="submission" date="2016-03" db="EMBL/GenBank/DDBJ databases">
        <title>Complete genome sequence of Solimmundus cernigliae, representing a novel lineage of polycyclic aromatic hydrocarbon degraders within the Gammaproteobacteria.</title>
        <authorList>
            <person name="Singleton D.R."/>
            <person name="Dickey A.N."/>
            <person name="Scholl E.H."/>
            <person name="Wright F.A."/>
            <person name="Aitken M.D."/>
        </authorList>
    </citation>
    <scope>NUCLEOTIDE SEQUENCE [LARGE SCALE GENOMIC DNA]</scope>
    <source>
        <strain evidence="7">TR3.2</strain>
    </source>
</reference>
<dbReference type="PANTHER" id="PTHR45138">
    <property type="entry name" value="REGULATORY COMPONENTS OF SENSORY TRANSDUCTION SYSTEM"/>
    <property type="match status" value="1"/>
</dbReference>
<dbReference type="Gene3D" id="3.30.70.270">
    <property type="match status" value="1"/>
</dbReference>
<dbReference type="NCBIfam" id="TIGR00254">
    <property type="entry name" value="GGDEF"/>
    <property type="match status" value="1"/>
</dbReference>
<sequence>MRPVREVNIMRIARLRSPRPIGDRPAGHDALGPAAQRLSPHPQLRRQVVDLYRRGSVPPLLSLLCACGLAGLLWPVLPAPVAGAWLLAHGVVTAGRLLLVRHFNRERVGDGQLPRWRAHYVNATLVGGLVWGVGSVLLVVGKPHVLQLFAWVVLGAAILVEFPSLARLGRPYAWLLIATLTGPLALMLLGPQPLPGGAGALLLLACSSALAGLELHRTYVDGVQMQVEFARLARFDQLTGLANRRHFDETLAGEWQRALRLRGEMALVIFDVDEFKPYNDHYGHPGGDACLRRLAAVARELVHRHGDLVVRLGGEEFGVLLPLTPASGASAVADMLRRAVENLRLPHAPGTSHPIVTISLGVASVRPHSGCRPEDLMQAADAALYQAKRAGRNRVMTAPEIDLASPAARRMRAVLH</sequence>
<dbReference type="EMBL" id="CP014671">
    <property type="protein sequence ID" value="ANX04011.1"/>
    <property type="molecule type" value="Genomic_DNA"/>
</dbReference>